<sequence>MSGTQRRSASVQREISYENLTGQSQRSLAIGWGDALPKPNNAATAAPVPVAPPKAGNSPQRGAPLGNTVVAALGVLQPLLWLLPLFVVAAALKTVAFKGWIGERLVRHLLKKRLHAPSEVSLHNVTVQDERGSTQIDSILISEYGIFVLEVKNYSGWITGRVADSHWRQTHYRRQYEFQNPLRQNYRHTQALERLLGLPSPVFHSVIVFAGDCELKSDFPDNVCTKADLNAYIDSFTQKVLPKQQVQAIAQAIEKHRLPPTWATHRAHVQHLRKQRQKTEPF</sequence>
<dbReference type="RefSeq" id="WP_207573907.1">
    <property type="nucleotide sequence ID" value="NZ_JAFNME010000001.1"/>
</dbReference>
<evidence type="ECO:0000256" key="1">
    <source>
        <dbReference type="SAM" id="MobiDB-lite"/>
    </source>
</evidence>
<feature type="domain" description="NERD" evidence="3">
    <location>
        <begin position="98"/>
        <end position="215"/>
    </location>
</feature>
<keyword evidence="5" id="KW-1185">Reference proteome</keyword>
<gene>
    <name evidence="4" type="ORF">J1777_00605</name>
</gene>
<dbReference type="InterPro" id="IPR011528">
    <property type="entry name" value="NERD"/>
</dbReference>
<evidence type="ECO:0000313" key="5">
    <source>
        <dbReference type="Proteomes" id="UP000664731"/>
    </source>
</evidence>
<dbReference type="PROSITE" id="PS50965">
    <property type="entry name" value="NERD"/>
    <property type="match status" value="1"/>
</dbReference>
<accession>A0A939GUN7</accession>
<evidence type="ECO:0000256" key="2">
    <source>
        <dbReference type="SAM" id="Phobius"/>
    </source>
</evidence>
<keyword evidence="2" id="KW-0812">Transmembrane</keyword>
<reference evidence="4" key="1">
    <citation type="submission" date="2021-03" db="EMBL/GenBank/DDBJ databases">
        <title>Comamonas denitrificans.</title>
        <authorList>
            <person name="Finster K."/>
        </authorList>
    </citation>
    <scope>NUCLEOTIDE SEQUENCE</scope>
    <source>
        <strain evidence="4">MM2021_4</strain>
    </source>
</reference>
<dbReference type="EMBL" id="JAFNME010000001">
    <property type="protein sequence ID" value="MBO1248349.1"/>
    <property type="molecule type" value="Genomic_DNA"/>
</dbReference>
<evidence type="ECO:0000313" key="4">
    <source>
        <dbReference type="EMBL" id="MBO1248349.1"/>
    </source>
</evidence>
<name>A0A939GUN7_9BURK</name>
<keyword evidence="2" id="KW-1133">Transmembrane helix</keyword>
<dbReference type="AlphaFoldDB" id="A0A939GUN7"/>
<comment type="caution">
    <text evidence="4">The sequence shown here is derived from an EMBL/GenBank/DDBJ whole genome shotgun (WGS) entry which is preliminary data.</text>
</comment>
<feature type="region of interest" description="Disordered" evidence="1">
    <location>
        <begin position="41"/>
        <end position="60"/>
    </location>
</feature>
<dbReference type="Pfam" id="PF08378">
    <property type="entry name" value="NERD"/>
    <property type="match status" value="1"/>
</dbReference>
<dbReference type="Proteomes" id="UP000664731">
    <property type="component" value="Unassembled WGS sequence"/>
</dbReference>
<keyword evidence="2" id="KW-0472">Membrane</keyword>
<proteinExistence type="predicted"/>
<feature type="region of interest" description="Disordered" evidence="1">
    <location>
        <begin position="1"/>
        <end position="25"/>
    </location>
</feature>
<feature type="transmembrane region" description="Helical" evidence="2">
    <location>
        <begin position="79"/>
        <end position="101"/>
    </location>
</feature>
<evidence type="ECO:0000259" key="3">
    <source>
        <dbReference type="PROSITE" id="PS50965"/>
    </source>
</evidence>
<organism evidence="4 5">
    <name type="scientific">Comamonas denitrificans</name>
    <dbReference type="NCBI Taxonomy" id="117506"/>
    <lineage>
        <taxon>Bacteria</taxon>
        <taxon>Pseudomonadati</taxon>
        <taxon>Pseudomonadota</taxon>
        <taxon>Betaproteobacteria</taxon>
        <taxon>Burkholderiales</taxon>
        <taxon>Comamonadaceae</taxon>
        <taxon>Comamonas</taxon>
    </lineage>
</organism>
<protein>
    <submittedName>
        <fullName evidence="4">NERD domain-containing protein</fullName>
    </submittedName>
</protein>